<feature type="compositionally biased region" description="Basic and acidic residues" evidence="11">
    <location>
        <begin position="290"/>
        <end position="320"/>
    </location>
</feature>
<feature type="transmembrane region" description="Helical" evidence="12">
    <location>
        <begin position="20"/>
        <end position="42"/>
    </location>
</feature>
<dbReference type="Pfam" id="PF02096">
    <property type="entry name" value="60KD_IMP"/>
    <property type="match status" value="1"/>
</dbReference>
<feature type="compositionally biased region" description="Polar residues" evidence="11">
    <location>
        <begin position="273"/>
        <end position="289"/>
    </location>
</feature>
<keyword evidence="6 12" id="KW-1133">Transmembrane helix</keyword>
<gene>
    <name evidence="14" type="primary">yidC</name>
    <name evidence="14" type="ORF">GH811_12920</name>
</gene>
<feature type="coiled-coil region" evidence="10">
    <location>
        <begin position="51"/>
        <end position="82"/>
    </location>
</feature>
<evidence type="ECO:0000256" key="9">
    <source>
        <dbReference type="RuleBase" id="RU003945"/>
    </source>
</evidence>
<comment type="similarity">
    <text evidence="9">Belongs to the OXA1/ALB3/YidC family.</text>
</comment>
<evidence type="ECO:0000256" key="8">
    <source>
        <dbReference type="ARBA" id="ARBA00023186"/>
    </source>
</evidence>
<evidence type="ECO:0000256" key="6">
    <source>
        <dbReference type="ARBA" id="ARBA00022989"/>
    </source>
</evidence>
<evidence type="ECO:0000256" key="5">
    <source>
        <dbReference type="ARBA" id="ARBA00022927"/>
    </source>
</evidence>
<dbReference type="CDD" id="cd20070">
    <property type="entry name" value="5TM_YidC_Alb3"/>
    <property type="match status" value="1"/>
</dbReference>
<feature type="transmembrane region" description="Helical" evidence="12">
    <location>
        <begin position="177"/>
        <end position="203"/>
    </location>
</feature>
<dbReference type="NCBIfam" id="TIGR03592">
    <property type="entry name" value="yidC_oxa1_cterm"/>
    <property type="match status" value="1"/>
</dbReference>
<evidence type="ECO:0000313" key="14">
    <source>
        <dbReference type="EMBL" id="MBC3900520.1"/>
    </source>
</evidence>
<evidence type="ECO:0000256" key="11">
    <source>
        <dbReference type="SAM" id="MobiDB-lite"/>
    </source>
</evidence>
<keyword evidence="2" id="KW-0813">Transport</keyword>
<reference evidence="14 15" key="1">
    <citation type="journal article" date="2020" name="mSystems">
        <title>Defining Genomic and Predicted Metabolic Features of the Acetobacterium Genus.</title>
        <authorList>
            <person name="Ross D.E."/>
            <person name="Marshall C.W."/>
            <person name="Gulliver D."/>
            <person name="May H.D."/>
            <person name="Norman R.S."/>
        </authorList>
    </citation>
    <scope>NUCLEOTIDE SEQUENCE [LARGE SCALE GENOMIC DNA]</scope>
    <source>
        <strain evidence="14 15">DSM 4132</strain>
    </source>
</reference>
<accession>A0ABR6YZC9</accession>
<feature type="transmembrane region" description="Helical" evidence="12">
    <location>
        <begin position="140"/>
        <end position="157"/>
    </location>
</feature>
<keyword evidence="3" id="KW-1003">Cell membrane</keyword>
<evidence type="ECO:0000313" key="15">
    <source>
        <dbReference type="Proteomes" id="UP000622405"/>
    </source>
</evidence>
<evidence type="ECO:0000259" key="13">
    <source>
        <dbReference type="Pfam" id="PF02096"/>
    </source>
</evidence>
<proteinExistence type="inferred from homology"/>
<comment type="caution">
    <text evidence="14">The sequence shown here is derived from an EMBL/GenBank/DDBJ whole genome shotgun (WGS) entry which is preliminary data.</text>
</comment>
<organism evidence="14 15">
    <name type="scientific">Acetobacterium malicum</name>
    <dbReference type="NCBI Taxonomy" id="52692"/>
    <lineage>
        <taxon>Bacteria</taxon>
        <taxon>Bacillati</taxon>
        <taxon>Bacillota</taxon>
        <taxon>Clostridia</taxon>
        <taxon>Eubacteriales</taxon>
        <taxon>Eubacteriaceae</taxon>
        <taxon>Acetobacterium</taxon>
    </lineage>
</organism>
<evidence type="ECO:0000256" key="12">
    <source>
        <dbReference type="SAM" id="Phobius"/>
    </source>
</evidence>
<evidence type="ECO:0000256" key="10">
    <source>
        <dbReference type="SAM" id="Coils"/>
    </source>
</evidence>
<dbReference type="InterPro" id="IPR028055">
    <property type="entry name" value="YidC/Oxa/ALB_C"/>
</dbReference>
<dbReference type="PANTHER" id="PTHR12428">
    <property type="entry name" value="OXA1"/>
    <property type="match status" value="1"/>
</dbReference>
<dbReference type="PANTHER" id="PTHR12428:SF65">
    <property type="entry name" value="CYTOCHROME C OXIDASE ASSEMBLY PROTEIN COX18, MITOCHONDRIAL"/>
    <property type="match status" value="1"/>
</dbReference>
<dbReference type="InterPro" id="IPR001708">
    <property type="entry name" value="YidC/ALB3/OXA1/COX18"/>
</dbReference>
<feature type="compositionally biased region" description="Basic and acidic residues" evidence="11">
    <location>
        <begin position="234"/>
        <end position="245"/>
    </location>
</feature>
<dbReference type="EMBL" id="WJBE01000012">
    <property type="protein sequence ID" value="MBC3900520.1"/>
    <property type="molecule type" value="Genomic_DNA"/>
</dbReference>
<feature type="region of interest" description="Disordered" evidence="11">
    <location>
        <begin position="234"/>
        <end position="320"/>
    </location>
</feature>
<evidence type="ECO:0000256" key="3">
    <source>
        <dbReference type="ARBA" id="ARBA00022475"/>
    </source>
</evidence>
<keyword evidence="15" id="KW-1185">Reference proteome</keyword>
<evidence type="ECO:0000256" key="1">
    <source>
        <dbReference type="ARBA" id="ARBA00004651"/>
    </source>
</evidence>
<keyword evidence="10" id="KW-0175">Coiled coil</keyword>
<keyword evidence="5" id="KW-0653">Protein transport</keyword>
<dbReference type="RefSeq" id="WP_026394915.1">
    <property type="nucleotide sequence ID" value="NZ_WJBE01000012.1"/>
</dbReference>
<name>A0ABR6YZC9_9FIRM</name>
<sequence>MEFLYQIFGWMLFQIYEIVHNYGLSIIIFTIFMKVLLLPLNIKQTKSMKDMQRLQPELQKLNKKYKNNKEKLNEETLKLYKTFKVNPAGGCLPLLLQFPILIGLYQTLLHPETWVFVNGTISGIDMSFLWMESLSVPDPIYVLPILAALFTFITQKFTMAAQPVTNPDDPNAKTQKIMLYAMPIMIGYISISMPAGVALYWVVQNIFTFVQQFIMLRIPEPDISIEEAERRVQEAEEERKAELAAKRAAANPNAPKGSKKDHSDEPKKPLTRPASNKKIQSSKSYQPAEQQRKKPSVEIPERDAAQEEAYQKAKERYDNK</sequence>
<feature type="compositionally biased region" description="Basic and acidic residues" evidence="11">
    <location>
        <begin position="258"/>
        <end position="268"/>
    </location>
</feature>
<feature type="domain" description="Membrane insertase YidC/Oxa/ALB C-terminal" evidence="13">
    <location>
        <begin position="22"/>
        <end position="215"/>
    </location>
</feature>
<keyword evidence="7 12" id="KW-0472">Membrane</keyword>
<keyword evidence="8" id="KW-0143">Chaperone</keyword>
<evidence type="ECO:0000256" key="4">
    <source>
        <dbReference type="ARBA" id="ARBA00022692"/>
    </source>
</evidence>
<dbReference type="InterPro" id="IPR047196">
    <property type="entry name" value="YidC_ALB_C"/>
</dbReference>
<comment type="subcellular location">
    <subcellularLocation>
        <location evidence="1">Cell membrane</location>
        <topology evidence="1">Multi-pass membrane protein</topology>
    </subcellularLocation>
    <subcellularLocation>
        <location evidence="9">Membrane</location>
        <topology evidence="9">Multi-pass membrane protein</topology>
    </subcellularLocation>
</comment>
<protein>
    <submittedName>
        <fullName evidence="14">Membrane protein insertase YidC</fullName>
    </submittedName>
</protein>
<evidence type="ECO:0000256" key="7">
    <source>
        <dbReference type="ARBA" id="ARBA00023136"/>
    </source>
</evidence>
<dbReference type="Proteomes" id="UP000622405">
    <property type="component" value="Unassembled WGS sequence"/>
</dbReference>
<evidence type="ECO:0000256" key="2">
    <source>
        <dbReference type="ARBA" id="ARBA00022448"/>
    </source>
</evidence>
<keyword evidence="4 9" id="KW-0812">Transmembrane</keyword>